<reference evidence="2" key="1">
    <citation type="submission" date="2021-03" db="EMBL/GenBank/DDBJ databases">
        <authorList>
            <person name="Wang G."/>
        </authorList>
    </citation>
    <scope>NUCLEOTIDE SEQUENCE</scope>
    <source>
        <strain evidence="2">KCTC 12899</strain>
    </source>
</reference>
<dbReference type="GO" id="GO:0016020">
    <property type="term" value="C:membrane"/>
    <property type="evidence" value="ECO:0007669"/>
    <property type="project" value="GOC"/>
</dbReference>
<accession>A0A8J7QN78</accession>
<dbReference type="InterPro" id="IPR036691">
    <property type="entry name" value="Endo/exonu/phosph_ase_sf"/>
</dbReference>
<dbReference type="EMBL" id="JAFREP010000025">
    <property type="protein sequence ID" value="MBO1321518.1"/>
    <property type="molecule type" value="Genomic_DNA"/>
</dbReference>
<evidence type="ECO:0000259" key="1">
    <source>
        <dbReference type="Pfam" id="PF03372"/>
    </source>
</evidence>
<comment type="caution">
    <text evidence="2">The sequence shown here is derived from an EMBL/GenBank/DDBJ whole genome shotgun (WGS) entry which is preliminary data.</text>
</comment>
<name>A0A8J7QN78_9BACT</name>
<organism evidence="2 3">
    <name type="scientific">Acanthopleuribacter pedis</name>
    <dbReference type="NCBI Taxonomy" id="442870"/>
    <lineage>
        <taxon>Bacteria</taxon>
        <taxon>Pseudomonadati</taxon>
        <taxon>Acidobacteriota</taxon>
        <taxon>Holophagae</taxon>
        <taxon>Acanthopleuribacterales</taxon>
        <taxon>Acanthopleuribacteraceae</taxon>
        <taxon>Acanthopleuribacter</taxon>
    </lineage>
</organism>
<gene>
    <name evidence="2" type="ORF">J3U88_23770</name>
</gene>
<evidence type="ECO:0000313" key="3">
    <source>
        <dbReference type="Proteomes" id="UP000664417"/>
    </source>
</evidence>
<dbReference type="SUPFAM" id="SSF56219">
    <property type="entry name" value="DNase I-like"/>
    <property type="match status" value="1"/>
</dbReference>
<evidence type="ECO:0000313" key="2">
    <source>
        <dbReference type="EMBL" id="MBO1321518.1"/>
    </source>
</evidence>
<feature type="domain" description="Endonuclease/exonuclease/phosphatase" evidence="1">
    <location>
        <begin position="10"/>
        <end position="242"/>
    </location>
</feature>
<sequence length="255" mass="29808">MNQPCTIKILSYNIHKGFSTYNRNYVLDRIRLAIKQVHADVVFLQEVLGDHQRHSQRIPNWPDAPQFEYLADSVWHHYAYGKNAVYDAGHHGNAILSKYPISDWDNIDVSTNPLENRGLLHAVLAVPEFKMPLHVICLHLDLLERGRRLQVGLLTERIRSVVPDSEPLIIAGDFNDWRERISDRMQRELNLQEAHFDLHDKHARTFPSWMPLLKLDRVYFRGFRAVDARVMKGEPWRQLSDHAAYFSELQLVEDA</sequence>
<dbReference type="PANTHER" id="PTHR14859:SF1">
    <property type="entry name" value="PGAP2-INTERACTING PROTEIN"/>
    <property type="match status" value="1"/>
</dbReference>
<keyword evidence="2" id="KW-0540">Nuclease</keyword>
<dbReference type="Proteomes" id="UP000664417">
    <property type="component" value="Unassembled WGS sequence"/>
</dbReference>
<proteinExistence type="predicted"/>
<dbReference type="InterPro" id="IPR051916">
    <property type="entry name" value="GPI-anchor_lipid_remodeler"/>
</dbReference>
<dbReference type="RefSeq" id="WP_207861492.1">
    <property type="nucleotide sequence ID" value="NZ_JAFREP010000025.1"/>
</dbReference>
<keyword evidence="3" id="KW-1185">Reference proteome</keyword>
<dbReference type="Pfam" id="PF03372">
    <property type="entry name" value="Exo_endo_phos"/>
    <property type="match status" value="1"/>
</dbReference>
<dbReference type="PANTHER" id="PTHR14859">
    <property type="entry name" value="CALCOFLUOR WHITE HYPERSENSITIVE PROTEIN PRECURSOR"/>
    <property type="match status" value="1"/>
</dbReference>
<dbReference type="GO" id="GO:0006506">
    <property type="term" value="P:GPI anchor biosynthetic process"/>
    <property type="evidence" value="ECO:0007669"/>
    <property type="project" value="TreeGrafter"/>
</dbReference>
<dbReference type="GO" id="GO:0004519">
    <property type="term" value="F:endonuclease activity"/>
    <property type="evidence" value="ECO:0007669"/>
    <property type="project" value="UniProtKB-KW"/>
</dbReference>
<dbReference type="InterPro" id="IPR005135">
    <property type="entry name" value="Endo/exonuclease/phosphatase"/>
</dbReference>
<dbReference type="AlphaFoldDB" id="A0A8J7QN78"/>
<dbReference type="Gene3D" id="3.60.10.10">
    <property type="entry name" value="Endonuclease/exonuclease/phosphatase"/>
    <property type="match status" value="1"/>
</dbReference>
<protein>
    <submittedName>
        <fullName evidence="2">Endonuclease/exonuclease/phosphatase family protein</fullName>
    </submittedName>
</protein>
<keyword evidence="2" id="KW-0378">Hydrolase</keyword>
<keyword evidence="2" id="KW-0255">Endonuclease</keyword>